<sequence length="173" mass="19145">MTTTRRSAVPADNVTLTDFRAGLVDGTEKDLADYAGQVVLVVNTASKCGFTPQYKGLQKLYEEYRDQGFVVLGFPCDQFAHQEPGSDEEIGSFCERNFGVEFPLFSKIEVNGSGTHPLYRWLKAQESGLLGGRISWNFTKFLIGRDGTVVGRFGPNKKPEDLRKAVEEALRGA</sequence>
<name>A0AAD0JS67_9ACTN</name>
<evidence type="ECO:0000256" key="2">
    <source>
        <dbReference type="ARBA" id="ARBA00022559"/>
    </source>
</evidence>
<dbReference type="PANTHER" id="PTHR11592:SF78">
    <property type="entry name" value="GLUTATHIONE PEROXIDASE"/>
    <property type="match status" value="1"/>
</dbReference>
<evidence type="ECO:0000256" key="1">
    <source>
        <dbReference type="ARBA" id="ARBA00006926"/>
    </source>
</evidence>
<dbReference type="Pfam" id="PF00255">
    <property type="entry name" value="GSHPx"/>
    <property type="match status" value="1"/>
</dbReference>
<dbReference type="GO" id="GO:0004601">
    <property type="term" value="F:peroxidase activity"/>
    <property type="evidence" value="ECO:0007669"/>
    <property type="project" value="UniProtKB-KW"/>
</dbReference>
<dbReference type="PANTHER" id="PTHR11592">
    <property type="entry name" value="GLUTATHIONE PEROXIDASE"/>
    <property type="match status" value="1"/>
</dbReference>
<dbReference type="InterPro" id="IPR029759">
    <property type="entry name" value="GPX_AS"/>
</dbReference>
<evidence type="ECO:0000259" key="6">
    <source>
        <dbReference type="PROSITE" id="PS51352"/>
    </source>
</evidence>
<evidence type="ECO:0000256" key="3">
    <source>
        <dbReference type="ARBA" id="ARBA00023002"/>
    </source>
</evidence>
<keyword evidence="3 5" id="KW-0560">Oxidoreductase</keyword>
<proteinExistence type="inferred from homology"/>
<dbReference type="InterPro" id="IPR013766">
    <property type="entry name" value="Thioredoxin_domain"/>
</dbReference>
<feature type="domain" description="Thioredoxin" evidence="6">
    <location>
        <begin position="5"/>
        <end position="171"/>
    </location>
</feature>
<feature type="active site" evidence="4">
    <location>
        <position position="48"/>
    </location>
</feature>
<comment type="similarity">
    <text evidence="1 5">Belongs to the glutathione peroxidase family.</text>
</comment>
<protein>
    <recommendedName>
        <fullName evidence="5">Glutathione peroxidase</fullName>
    </recommendedName>
</protein>
<dbReference type="EMBL" id="CP015453">
    <property type="protein sequence ID" value="AWH96877.1"/>
    <property type="molecule type" value="Genomic_DNA"/>
</dbReference>
<dbReference type="InterPro" id="IPR036249">
    <property type="entry name" value="Thioredoxin-like_sf"/>
</dbReference>
<reference evidence="7 8" key="1">
    <citation type="submission" date="2016-04" db="EMBL/GenBank/DDBJ databases">
        <title>Complete genome sequence of the haloalkaliphilic hydrocarbon-degrading bacterium Dietzia psychralcaliphila ILA-1T, isolated from a drain of a fish product-processing plant.</title>
        <authorList>
            <person name="Zhao J."/>
            <person name="Hu B."/>
            <person name="Geng S."/>
            <person name="Nie Y."/>
            <person name="Tang Y."/>
        </authorList>
    </citation>
    <scope>NUCLEOTIDE SEQUENCE [LARGE SCALE GENOMIC DNA]</scope>
    <source>
        <strain evidence="7 8">ILA-1</strain>
    </source>
</reference>
<keyword evidence="8" id="KW-1185">Reference proteome</keyword>
<dbReference type="PROSITE" id="PS00460">
    <property type="entry name" value="GLUTATHIONE_PEROXID_1"/>
    <property type="match status" value="1"/>
</dbReference>
<dbReference type="SUPFAM" id="SSF52833">
    <property type="entry name" value="Thioredoxin-like"/>
    <property type="match status" value="1"/>
</dbReference>
<dbReference type="FunFam" id="3.40.30.10:FF:000010">
    <property type="entry name" value="Glutathione peroxidase"/>
    <property type="match status" value="1"/>
</dbReference>
<dbReference type="Proteomes" id="UP000244903">
    <property type="component" value="Chromosome"/>
</dbReference>
<dbReference type="CDD" id="cd00340">
    <property type="entry name" value="GSH_Peroxidase"/>
    <property type="match status" value="1"/>
</dbReference>
<keyword evidence="2 5" id="KW-0575">Peroxidase</keyword>
<dbReference type="InterPro" id="IPR000889">
    <property type="entry name" value="Glutathione_peroxidase"/>
</dbReference>
<evidence type="ECO:0000256" key="4">
    <source>
        <dbReference type="PIRSR" id="PIRSR000303-1"/>
    </source>
</evidence>
<dbReference type="PROSITE" id="PS51352">
    <property type="entry name" value="THIOREDOXIN_2"/>
    <property type="match status" value="1"/>
</dbReference>
<evidence type="ECO:0000313" key="8">
    <source>
        <dbReference type="Proteomes" id="UP000244903"/>
    </source>
</evidence>
<dbReference type="GO" id="GO:0034599">
    <property type="term" value="P:cellular response to oxidative stress"/>
    <property type="evidence" value="ECO:0007669"/>
    <property type="project" value="TreeGrafter"/>
</dbReference>
<organism evidence="7 8">
    <name type="scientific">Dietzia psychralcaliphila</name>
    <dbReference type="NCBI Taxonomy" id="139021"/>
    <lineage>
        <taxon>Bacteria</taxon>
        <taxon>Bacillati</taxon>
        <taxon>Actinomycetota</taxon>
        <taxon>Actinomycetes</taxon>
        <taxon>Mycobacteriales</taxon>
        <taxon>Dietziaceae</taxon>
        <taxon>Dietzia</taxon>
    </lineage>
</organism>
<evidence type="ECO:0000256" key="5">
    <source>
        <dbReference type="RuleBase" id="RU000499"/>
    </source>
</evidence>
<dbReference type="AlphaFoldDB" id="A0AAD0JS67"/>
<dbReference type="KEGG" id="dpc:A6048_16800"/>
<dbReference type="Gene3D" id="3.40.30.10">
    <property type="entry name" value="Glutaredoxin"/>
    <property type="match status" value="1"/>
</dbReference>
<accession>A0AAD0JS67</accession>
<gene>
    <name evidence="7" type="ORF">A6048_16800</name>
</gene>
<dbReference type="PRINTS" id="PR01011">
    <property type="entry name" value="GLUTPROXDASE"/>
</dbReference>
<dbReference type="PROSITE" id="PS51355">
    <property type="entry name" value="GLUTATHIONE_PEROXID_3"/>
    <property type="match status" value="1"/>
</dbReference>
<dbReference type="PIRSF" id="PIRSF000303">
    <property type="entry name" value="Glutathion_perox"/>
    <property type="match status" value="1"/>
</dbReference>
<evidence type="ECO:0000313" key="7">
    <source>
        <dbReference type="EMBL" id="AWH96877.1"/>
    </source>
</evidence>